<dbReference type="SUPFAM" id="SSF48726">
    <property type="entry name" value="Immunoglobulin"/>
    <property type="match status" value="2"/>
</dbReference>
<dbReference type="InterPro" id="IPR036388">
    <property type="entry name" value="WH-like_DNA-bd_sf"/>
</dbReference>
<dbReference type="InterPro" id="IPR043502">
    <property type="entry name" value="DNA/RNA_pol_sf"/>
</dbReference>
<protein>
    <recommendedName>
        <fullName evidence="12">Ig-like domain-containing protein</fullName>
    </recommendedName>
</protein>
<evidence type="ECO:0000259" key="12">
    <source>
        <dbReference type="PROSITE" id="PS50835"/>
    </source>
</evidence>
<dbReference type="Pfam" id="PF01498">
    <property type="entry name" value="HTH_Tnp_Tc3_2"/>
    <property type="match status" value="1"/>
</dbReference>
<comment type="caution">
    <text evidence="13">The sequence shown here is derived from an EMBL/GenBank/DDBJ whole genome shotgun (WGS) entry which is preliminary data.</text>
</comment>
<dbReference type="GO" id="GO:0002250">
    <property type="term" value="P:adaptive immune response"/>
    <property type="evidence" value="ECO:0007669"/>
    <property type="project" value="UniProtKB-KW"/>
</dbReference>
<dbReference type="InterPro" id="IPR057667">
    <property type="entry name" value="HTH_SB"/>
</dbReference>
<keyword evidence="5" id="KW-0732">Signal</keyword>
<evidence type="ECO:0000256" key="11">
    <source>
        <dbReference type="ARBA" id="ARBA00043265"/>
    </source>
</evidence>
<dbReference type="GO" id="GO:0005886">
    <property type="term" value="C:plasma membrane"/>
    <property type="evidence" value="ECO:0007669"/>
    <property type="project" value="UniProtKB-SubCell"/>
</dbReference>
<keyword evidence="4" id="KW-0964">Secreted</keyword>
<proteinExistence type="predicted"/>
<dbReference type="InterPro" id="IPR009057">
    <property type="entry name" value="Homeodomain-like_sf"/>
</dbReference>
<dbReference type="FunFam" id="2.60.40.10:FF:001594">
    <property type="entry name" value="Immunoglobulin heavy variable 9-4"/>
    <property type="match status" value="1"/>
</dbReference>
<evidence type="ECO:0000256" key="8">
    <source>
        <dbReference type="ARBA" id="ARBA00023136"/>
    </source>
</evidence>
<evidence type="ECO:0000256" key="4">
    <source>
        <dbReference type="ARBA" id="ARBA00022525"/>
    </source>
</evidence>
<dbReference type="InterPro" id="IPR013106">
    <property type="entry name" value="Ig_V-set"/>
</dbReference>
<feature type="domain" description="Ig-like" evidence="12">
    <location>
        <begin position="732"/>
        <end position="832"/>
    </location>
</feature>
<dbReference type="AlphaFoldDB" id="A0AAE0QFL1"/>
<evidence type="ECO:0000256" key="1">
    <source>
        <dbReference type="ARBA" id="ARBA00004236"/>
    </source>
</evidence>
<dbReference type="Gene3D" id="2.60.40.10">
    <property type="entry name" value="Immunoglobulins"/>
    <property type="match status" value="2"/>
</dbReference>
<dbReference type="InterPro" id="IPR003598">
    <property type="entry name" value="Ig_sub2"/>
</dbReference>
<dbReference type="InterPro" id="IPR007110">
    <property type="entry name" value="Ig-like_dom"/>
</dbReference>
<dbReference type="Pfam" id="PF25787">
    <property type="entry name" value="HTH_SB"/>
    <property type="match status" value="1"/>
</dbReference>
<evidence type="ECO:0000256" key="6">
    <source>
        <dbReference type="ARBA" id="ARBA00022859"/>
    </source>
</evidence>
<keyword evidence="8" id="KW-0472">Membrane</keyword>
<feature type="domain" description="Ig-like" evidence="12">
    <location>
        <begin position="597"/>
        <end position="729"/>
    </location>
</feature>
<evidence type="ECO:0000256" key="2">
    <source>
        <dbReference type="ARBA" id="ARBA00004613"/>
    </source>
</evidence>
<accession>A0AAE0QFL1</accession>
<dbReference type="InterPro" id="IPR003599">
    <property type="entry name" value="Ig_sub"/>
</dbReference>
<keyword evidence="3" id="KW-1003">Cell membrane</keyword>
<evidence type="ECO:0000256" key="9">
    <source>
        <dbReference type="ARBA" id="ARBA00023157"/>
    </source>
</evidence>
<dbReference type="SMART" id="SM00408">
    <property type="entry name" value="IGc2"/>
    <property type="match status" value="2"/>
</dbReference>
<dbReference type="PROSITE" id="PS50835">
    <property type="entry name" value="IG_LIKE"/>
    <property type="match status" value="2"/>
</dbReference>
<dbReference type="InterPro" id="IPR050199">
    <property type="entry name" value="IgHV"/>
</dbReference>
<dbReference type="SUPFAM" id="SSF56672">
    <property type="entry name" value="DNA/RNA polymerases"/>
    <property type="match status" value="1"/>
</dbReference>
<dbReference type="FunFam" id="2.60.40.10:FF:001072">
    <property type="entry name" value="Immunoglobulin heavy variable V1-24"/>
    <property type="match status" value="1"/>
</dbReference>
<name>A0AAE0QFL1_9TELE</name>
<dbReference type="EMBL" id="JAUCMX010000016">
    <property type="protein sequence ID" value="KAK3519703.1"/>
    <property type="molecule type" value="Genomic_DNA"/>
</dbReference>
<evidence type="ECO:0000256" key="5">
    <source>
        <dbReference type="ARBA" id="ARBA00022729"/>
    </source>
</evidence>
<dbReference type="Pfam" id="PF13358">
    <property type="entry name" value="DDE_3"/>
    <property type="match status" value="1"/>
</dbReference>
<dbReference type="InterPro" id="IPR038717">
    <property type="entry name" value="Tc1-like_DDE_dom"/>
</dbReference>
<dbReference type="Proteomes" id="UP001274896">
    <property type="component" value="Unassembled WGS sequence"/>
</dbReference>
<dbReference type="SMART" id="SM00409">
    <property type="entry name" value="IG"/>
    <property type="match status" value="2"/>
</dbReference>
<keyword evidence="7" id="KW-1064">Adaptive immunity</keyword>
<dbReference type="GO" id="GO:0005576">
    <property type="term" value="C:extracellular region"/>
    <property type="evidence" value="ECO:0007669"/>
    <property type="project" value="UniProtKB-SubCell"/>
</dbReference>
<dbReference type="Pfam" id="PF07686">
    <property type="entry name" value="V-set"/>
    <property type="match status" value="2"/>
</dbReference>
<dbReference type="InterPro" id="IPR036179">
    <property type="entry name" value="Ig-like_dom_sf"/>
</dbReference>
<dbReference type="InterPro" id="IPR002492">
    <property type="entry name" value="Transposase_Tc1-like"/>
</dbReference>
<dbReference type="InterPro" id="IPR036397">
    <property type="entry name" value="RNaseH_sf"/>
</dbReference>
<evidence type="ECO:0000313" key="14">
    <source>
        <dbReference type="Proteomes" id="UP001274896"/>
    </source>
</evidence>
<dbReference type="GO" id="GO:0015074">
    <property type="term" value="P:DNA integration"/>
    <property type="evidence" value="ECO:0007669"/>
    <property type="project" value="InterPro"/>
</dbReference>
<dbReference type="SMART" id="SM00406">
    <property type="entry name" value="IGv"/>
    <property type="match status" value="2"/>
</dbReference>
<dbReference type="GO" id="GO:0006313">
    <property type="term" value="P:DNA transposition"/>
    <property type="evidence" value="ECO:0007669"/>
    <property type="project" value="InterPro"/>
</dbReference>
<gene>
    <name evidence="13" type="ORF">QTP70_001715</name>
</gene>
<evidence type="ECO:0000313" key="13">
    <source>
        <dbReference type="EMBL" id="KAK3519703.1"/>
    </source>
</evidence>
<dbReference type="GO" id="GO:0003677">
    <property type="term" value="F:DNA binding"/>
    <property type="evidence" value="ECO:0007669"/>
    <property type="project" value="InterPro"/>
</dbReference>
<organism evidence="13 14">
    <name type="scientific">Hemibagrus guttatus</name>
    <dbReference type="NCBI Taxonomy" id="175788"/>
    <lineage>
        <taxon>Eukaryota</taxon>
        <taxon>Metazoa</taxon>
        <taxon>Chordata</taxon>
        <taxon>Craniata</taxon>
        <taxon>Vertebrata</taxon>
        <taxon>Euteleostomi</taxon>
        <taxon>Actinopterygii</taxon>
        <taxon>Neopterygii</taxon>
        <taxon>Teleostei</taxon>
        <taxon>Ostariophysi</taxon>
        <taxon>Siluriformes</taxon>
        <taxon>Bagridae</taxon>
        <taxon>Hemibagrus</taxon>
    </lineage>
</organism>
<evidence type="ECO:0000256" key="10">
    <source>
        <dbReference type="ARBA" id="ARBA00023319"/>
    </source>
</evidence>
<dbReference type="Gene3D" id="3.30.420.10">
    <property type="entry name" value="Ribonuclease H-like superfamily/Ribonuclease H"/>
    <property type="match status" value="1"/>
</dbReference>
<keyword evidence="9" id="KW-1015">Disulfide bond</keyword>
<keyword evidence="14" id="KW-1185">Reference proteome</keyword>
<dbReference type="PANTHER" id="PTHR23266">
    <property type="entry name" value="IMMUNOGLOBULIN HEAVY CHAIN"/>
    <property type="match status" value="1"/>
</dbReference>
<keyword evidence="10" id="KW-0393">Immunoglobulin domain</keyword>
<dbReference type="SUPFAM" id="SSF46689">
    <property type="entry name" value="Homeodomain-like"/>
    <property type="match status" value="1"/>
</dbReference>
<dbReference type="InterPro" id="IPR013783">
    <property type="entry name" value="Ig-like_fold"/>
</dbReference>
<evidence type="ECO:0000256" key="7">
    <source>
        <dbReference type="ARBA" id="ARBA00023130"/>
    </source>
</evidence>
<reference evidence="13" key="1">
    <citation type="submission" date="2023-06" db="EMBL/GenBank/DDBJ databases">
        <title>Male Hemibagrus guttatus genome.</title>
        <authorList>
            <person name="Bian C."/>
        </authorList>
    </citation>
    <scope>NUCLEOTIDE SEQUENCE</scope>
    <source>
        <strain evidence="13">Male_cb2023</strain>
        <tissue evidence="13">Muscle</tissue>
    </source>
</reference>
<evidence type="ECO:0000256" key="3">
    <source>
        <dbReference type="ARBA" id="ARBA00022475"/>
    </source>
</evidence>
<dbReference type="GO" id="GO:0019814">
    <property type="term" value="C:immunoglobulin complex"/>
    <property type="evidence" value="ECO:0007669"/>
    <property type="project" value="UniProtKB-KW"/>
</dbReference>
<keyword evidence="6" id="KW-0391">Immunity</keyword>
<sequence length="1047" mass="116363">MAKTKELSKNTRNKIVDLHQAGKTESAIGKQLGVKKSTVGAIIRKWKTYKTTDNLPRSGAPCKISPHGVKMITRMVSKDPRTTRGDLVNDLQRAGTKVTKAAISNTLRCQGLKSCSARRVPLLKSGPGRLIRVKERMNGAMYREILSKNLLPSARALKMKHGWVFQHDNDAKHTARATKEWLRKKHFKVLEWPSQSPDLNPIENLWRELKIRVAQRQPQNITALEEICMEEWAKLPATIMMPFVISGNTSPVFPPSVKGKPGVQPHSPASECSKTELVPSSGSSFMCFHGGREHVKAVIDMATKGLTFAAHLCYVVTSKECDFGPFGYQSLPDDVSAMKEALNEFKVLYASKLFESGLSSQALDNCENNAKAVNPFARQKTKHLGETAYKDKKSKETWVYTLNRKFSSTDSPADPAHRLIQLILSGLADPAHRQISETLTFSSPRFSSTSVVKRPGESVILCCLWILSEQLLDPSETRTRAGVDSIHPSIQFLYLLSLLLGHKEQGRIKQEFRSIRTIHLEGTFHSKLDFYTPKLLEIFDVHGVELTQPASMTVQPGQSLSIHCKLDSLSYLVGGMLVRLDSLSSHSSLESNVCSFPNFPTFNWRSEGSPDHGNIGDSYGQSLASSASVVKRPGESVTLSCTVSGFSMSYHMHWICQKPGQGLEWIGRIDTGTGTIFAQSLQGQFSITKDTNKNMLYLEVKSLKAEDTAVYYCVSSDEIRLDQSPAVVKKPGETVKISCKIHGFDMTEYYMHWIRQKPGKALEWLGRMDTGSNQAIYAESVKNQLTFTEDVSASTQYLEAKSLRTEDTAVYYCTREDTDFRPAALFSNVHLTALSPHMDMALASLCLRGIHVLNYLDNWLILAHSKAMAASHRDVLLVHMRCRINPEKCVLSSFQRTTFLGVIWDSTMMCACLSPARVASILSAVNAIRLDQSLSVAEAQSVLGLMVASANVIPLGLLHMRPFLYPLSHPAPLGLDALVQTWPRLHLYAFPSVVLLPQVLARVCHNRVHLLLVAPRWPARVLFANLVSLLGGTPLEIPIREDLLSQA</sequence>
<comment type="subcellular location">
    <subcellularLocation>
        <location evidence="1">Cell membrane</location>
    </subcellularLocation>
    <subcellularLocation>
        <location evidence="2">Secreted</location>
    </subcellularLocation>
</comment>
<keyword evidence="11" id="KW-1280">Immunoglobulin</keyword>
<dbReference type="Gene3D" id="1.10.10.10">
    <property type="entry name" value="Winged helix-like DNA-binding domain superfamily/Winged helix DNA-binding domain"/>
    <property type="match status" value="1"/>
</dbReference>